<proteinExistence type="predicted"/>
<accession>A0AAQ3RZV4</accession>
<dbReference type="EMBL" id="CP144697">
    <property type="protein sequence ID" value="WVZ14139.1"/>
    <property type="molecule type" value="Genomic_DNA"/>
</dbReference>
<organism evidence="1 2">
    <name type="scientific">Vigna mungo</name>
    <name type="common">Black gram</name>
    <name type="synonym">Phaseolus mungo</name>
    <dbReference type="NCBI Taxonomy" id="3915"/>
    <lineage>
        <taxon>Eukaryota</taxon>
        <taxon>Viridiplantae</taxon>
        <taxon>Streptophyta</taxon>
        <taxon>Embryophyta</taxon>
        <taxon>Tracheophyta</taxon>
        <taxon>Spermatophyta</taxon>
        <taxon>Magnoliopsida</taxon>
        <taxon>eudicotyledons</taxon>
        <taxon>Gunneridae</taxon>
        <taxon>Pentapetalae</taxon>
        <taxon>rosids</taxon>
        <taxon>fabids</taxon>
        <taxon>Fabales</taxon>
        <taxon>Fabaceae</taxon>
        <taxon>Papilionoideae</taxon>
        <taxon>50 kb inversion clade</taxon>
        <taxon>NPAAA clade</taxon>
        <taxon>indigoferoid/millettioid clade</taxon>
        <taxon>Phaseoleae</taxon>
        <taxon>Vigna</taxon>
    </lineage>
</organism>
<evidence type="ECO:0000313" key="2">
    <source>
        <dbReference type="Proteomes" id="UP001374535"/>
    </source>
</evidence>
<keyword evidence="2" id="KW-1185">Reference proteome</keyword>
<sequence length="129" mass="14109">MTALVFTLGEFVALRFDPGDNFAFGHRGAVSVHEDYADLGLNREAMAGEGLVHQQAVTQTTSRLSPSICFEVQFDSGGSGAPSRIHQDEAFSVLIHLGLAIARFLFSTLGFQNLKSRRSFVLCLGYRLQ</sequence>
<dbReference type="AlphaFoldDB" id="A0AAQ3RZV4"/>
<reference evidence="1 2" key="1">
    <citation type="journal article" date="2023" name="Life. Sci Alliance">
        <title>Evolutionary insights into 3D genome organization and epigenetic landscape of Vigna mungo.</title>
        <authorList>
            <person name="Junaid A."/>
            <person name="Singh B."/>
            <person name="Bhatia S."/>
        </authorList>
    </citation>
    <scope>NUCLEOTIDE SEQUENCE [LARGE SCALE GENOMIC DNA]</scope>
    <source>
        <strain evidence="1">Urdbean</strain>
    </source>
</reference>
<name>A0AAQ3RZV4_VIGMU</name>
<evidence type="ECO:0000313" key="1">
    <source>
        <dbReference type="EMBL" id="WVZ14139.1"/>
    </source>
</evidence>
<dbReference type="Proteomes" id="UP001374535">
    <property type="component" value="Chromosome 4"/>
</dbReference>
<gene>
    <name evidence="1" type="ORF">V8G54_011705</name>
</gene>
<protein>
    <submittedName>
        <fullName evidence="1">Uncharacterized protein</fullName>
    </submittedName>
</protein>